<dbReference type="InterPro" id="IPR051603">
    <property type="entry name" value="Zinc-ADH_QOR/CCCR"/>
</dbReference>
<dbReference type="Gene3D" id="3.40.50.720">
    <property type="entry name" value="NAD(P)-binding Rossmann-like Domain"/>
    <property type="match status" value="1"/>
</dbReference>
<dbReference type="SUPFAM" id="SSF51735">
    <property type="entry name" value="NAD(P)-binding Rossmann-fold domains"/>
    <property type="match status" value="1"/>
</dbReference>
<evidence type="ECO:0000256" key="3">
    <source>
        <dbReference type="ARBA" id="ARBA00022490"/>
    </source>
</evidence>
<evidence type="ECO:0000259" key="7">
    <source>
        <dbReference type="SMART" id="SM00829"/>
    </source>
</evidence>
<evidence type="ECO:0000313" key="9">
    <source>
        <dbReference type="Proteomes" id="UP000664857"/>
    </source>
</evidence>
<evidence type="ECO:0000256" key="5">
    <source>
        <dbReference type="ARBA" id="ARBA00022884"/>
    </source>
</evidence>
<dbReference type="SMART" id="SM00829">
    <property type="entry name" value="PKS_ER"/>
    <property type="match status" value="1"/>
</dbReference>
<keyword evidence="4" id="KW-0521">NADP</keyword>
<evidence type="ECO:0000256" key="2">
    <source>
        <dbReference type="ARBA" id="ARBA00011881"/>
    </source>
</evidence>
<dbReference type="PANTHER" id="PTHR44154">
    <property type="entry name" value="QUINONE OXIDOREDUCTASE"/>
    <property type="match status" value="1"/>
</dbReference>
<name>A0ABS3HPV8_9ENTE</name>
<keyword evidence="5" id="KW-0694">RNA-binding</keyword>
<evidence type="ECO:0000313" key="8">
    <source>
        <dbReference type="EMBL" id="MBO0475765.1"/>
    </source>
</evidence>
<proteinExistence type="predicted"/>
<dbReference type="InterPro" id="IPR020843">
    <property type="entry name" value="ER"/>
</dbReference>
<dbReference type="InterPro" id="IPR013149">
    <property type="entry name" value="ADH-like_C"/>
</dbReference>
<evidence type="ECO:0000256" key="1">
    <source>
        <dbReference type="ARBA" id="ARBA00004496"/>
    </source>
</evidence>
<sequence length="320" mass="35047">MKAIEMTEFGNPDVLKYVTKEIAELGKKQVKVKLYYAGVNPAEAYIRQGGYAFFNPPLPYTPGFDGAGIIEEIGEEVTDYQIRDRVFIASALGDFFTGTYAQWIVTSTDSIRHLDEQTSFQEGAALGIPATAAYRALFQRGHLKKGERVLIHGASGGVGTLALQMAKDAGAYVIGTAGNKHNMEKVRANGANLVLNHNEDGYLNQIDGVDLIIEMLANVNLEKDLDLLNSHGRVIIVGNRGSLEFNPRLTMAKEADIRGIAIWNATQIERAESLDAIETYLANHILKPEIGPIYPLEKASQAQHDAIHEASKGKIILKCH</sequence>
<dbReference type="Gene3D" id="3.90.180.10">
    <property type="entry name" value="Medium-chain alcohol dehydrogenases, catalytic domain"/>
    <property type="match status" value="1"/>
</dbReference>
<dbReference type="Proteomes" id="UP000664857">
    <property type="component" value="Unassembled WGS sequence"/>
</dbReference>
<keyword evidence="9" id="KW-1185">Reference proteome</keyword>
<dbReference type="EMBL" id="JAFLVX010000005">
    <property type="protein sequence ID" value="MBO0475765.1"/>
    <property type="molecule type" value="Genomic_DNA"/>
</dbReference>
<evidence type="ECO:0000256" key="6">
    <source>
        <dbReference type="ARBA" id="ARBA00022990"/>
    </source>
</evidence>
<dbReference type="PANTHER" id="PTHR44154:SF1">
    <property type="entry name" value="QUINONE OXIDOREDUCTASE"/>
    <property type="match status" value="1"/>
</dbReference>
<feature type="domain" description="Enoyl reductase (ER)" evidence="7">
    <location>
        <begin position="10"/>
        <end position="317"/>
    </location>
</feature>
<organism evidence="8 9">
    <name type="scientific">Candidatus Vagococcus giribetii</name>
    <dbReference type="NCBI Taxonomy" id="2230876"/>
    <lineage>
        <taxon>Bacteria</taxon>
        <taxon>Bacillati</taxon>
        <taxon>Bacillota</taxon>
        <taxon>Bacilli</taxon>
        <taxon>Lactobacillales</taxon>
        <taxon>Enterococcaceae</taxon>
        <taxon>Vagococcus</taxon>
    </lineage>
</organism>
<dbReference type="InterPro" id="IPR011032">
    <property type="entry name" value="GroES-like_sf"/>
</dbReference>
<dbReference type="Pfam" id="PF00107">
    <property type="entry name" value="ADH_zinc_N"/>
    <property type="match status" value="1"/>
</dbReference>
<dbReference type="PROSITE" id="PS01162">
    <property type="entry name" value="QOR_ZETA_CRYSTAL"/>
    <property type="match status" value="1"/>
</dbReference>
<protein>
    <submittedName>
        <fullName evidence="8">NADPH:quinone reductase</fullName>
    </submittedName>
</protein>
<dbReference type="Pfam" id="PF08240">
    <property type="entry name" value="ADH_N"/>
    <property type="match status" value="1"/>
</dbReference>
<reference evidence="8 9" key="1">
    <citation type="submission" date="2021-03" db="EMBL/GenBank/DDBJ databases">
        <title>Enterococcal diversity collection.</title>
        <authorList>
            <person name="Gilmore M.S."/>
            <person name="Schwartzman J."/>
            <person name="Van Tyne D."/>
            <person name="Martin M."/>
            <person name="Earl A.M."/>
            <person name="Manson A.L."/>
            <person name="Straub T."/>
            <person name="Salamzade R."/>
            <person name="Saavedra J."/>
            <person name="Lebreton F."/>
            <person name="Prichula J."/>
            <person name="Schaufler K."/>
            <person name="Gaca A."/>
            <person name="Sgardioli B."/>
            <person name="Wagenaar J."/>
            <person name="Strong T."/>
        </authorList>
    </citation>
    <scope>NUCLEOTIDE SEQUENCE [LARGE SCALE GENOMIC DNA]</scope>
    <source>
        <strain evidence="8 9">DIV0080</strain>
    </source>
</reference>
<comment type="caution">
    <text evidence="8">The sequence shown here is derived from an EMBL/GenBank/DDBJ whole genome shotgun (WGS) entry which is preliminary data.</text>
</comment>
<dbReference type="CDD" id="cd08253">
    <property type="entry name" value="zeta_crystallin"/>
    <property type="match status" value="1"/>
</dbReference>
<dbReference type="InterPro" id="IPR036291">
    <property type="entry name" value="NAD(P)-bd_dom_sf"/>
</dbReference>
<dbReference type="SUPFAM" id="SSF50129">
    <property type="entry name" value="GroES-like"/>
    <property type="match status" value="1"/>
</dbReference>
<gene>
    <name evidence="8" type="ORF">DOK76_01705</name>
</gene>
<evidence type="ECO:0000256" key="4">
    <source>
        <dbReference type="ARBA" id="ARBA00022857"/>
    </source>
</evidence>
<dbReference type="InterPro" id="IPR002364">
    <property type="entry name" value="Quin_OxRdtase/zeta-crystal_CS"/>
</dbReference>
<accession>A0ABS3HPV8</accession>
<keyword evidence="3" id="KW-0963">Cytoplasm</keyword>
<comment type="subunit">
    <text evidence="2">Homotetramer.</text>
</comment>
<dbReference type="RefSeq" id="WP_206964530.1">
    <property type="nucleotide sequence ID" value="NZ_JAFLVX010000005.1"/>
</dbReference>
<dbReference type="InterPro" id="IPR013154">
    <property type="entry name" value="ADH-like_N"/>
</dbReference>
<comment type="subcellular location">
    <subcellularLocation>
        <location evidence="1">Cytoplasm</location>
    </subcellularLocation>
</comment>
<keyword evidence="6" id="KW-0007">Acetylation</keyword>